<dbReference type="InterPro" id="IPR051035">
    <property type="entry name" value="Mito_inheritance_9"/>
</dbReference>
<name>A0A0F8XI49_9EURO</name>
<dbReference type="SUPFAM" id="SSF56112">
    <property type="entry name" value="Protein kinase-like (PK-like)"/>
    <property type="match status" value="1"/>
</dbReference>
<dbReference type="GO" id="GO:0005739">
    <property type="term" value="C:mitochondrion"/>
    <property type="evidence" value="ECO:0007669"/>
    <property type="project" value="TreeGrafter"/>
</dbReference>
<dbReference type="EMBL" id="JYKN01000744">
    <property type="protein sequence ID" value="KKK23237.1"/>
    <property type="molecule type" value="Genomic_DNA"/>
</dbReference>
<protein>
    <submittedName>
        <fullName evidence="1">Uncharacterized protein</fullName>
    </submittedName>
</protein>
<dbReference type="InterPro" id="IPR011009">
    <property type="entry name" value="Kinase-like_dom_sf"/>
</dbReference>
<dbReference type="AlphaFoldDB" id="A0A0F8XI49"/>
<gene>
    <name evidence="1" type="ORF">AOCH_004403</name>
</gene>
<comment type="caution">
    <text evidence="1">The sequence shown here is derived from an EMBL/GenBank/DDBJ whole genome shotgun (WGS) entry which is preliminary data.</text>
</comment>
<dbReference type="Gene3D" id="3.30.200.20">
    <property type="entry name" value="Phosphorylase Kinase, domain 1"/>
    <property type="match status" value="1"/>
</dbReference>
<dbReference type="VEuPathDB" id="FungiDB:P175DRAFT_0498792"/>
<evidence type="ECO:0000313" key="1">
    <source>
        <dbReference type="EMBL" id="KKK23237.1"/>
    </source>
</evidence>
<reference evidence="1 2" key="1">
    <citation type="submission" date="2015-02" db="EMBL/GenBank/DDBJ databases">
        <title>Draft Genome Sequences of Two Closely-Related Aflatoxigenic Aspergillus Species Obtained from the Cote d'Ivoire.</title>
        <authorList>
            <person name="Moore G.G."/>
            <person name="Beltz S.B."/>
            <person name="Mack B.M."/>
        </authorList>
    </citation>
    <scope>NUCLEOTIDE SEQUENCE [LARGE SCALE GENOMIC DNA]</scope>
    <source>
        <strain evidence="1 2">SRRC1432</strain>
    </source>
</reference>
<keyword evidence="2" id="KW-1185">Reference proteome</keyword>
<dbReference type="PANTHER" id="PTHR36091:SF2">
    <property type="entry name" value="AMINOGLYCOSIDE PHOSPHOTRANSFERASE DOMAIN-CONTAINING PROTEIN"/>
    <property type="match status" value="1"/>
</dbReference>
<evidence type="ECO:0000313" key="2">
    <source>
        <dbReference type="Proteomes" id="UP000034947"/>
    </source>
</evidence>
<organism evidence="1 2">
    <name type="scientific">Aspergillus ochraceoroseus</name>
    <dbReference type="NCBI Taxonomy" id="138278"/>
    <lineage>
        <taxon>Eukaryota</taxon>
        <taxon>Fungi</taxon>
        <taxon>Dikarya</taxon>
        <taxon>Ascomycota</taxon>
        <taxon>Pezizomycotina</taxon>
        <taxon>Eurotiomycetes</taxon>
        <taxon>Eurotiomycetidae</taxon>
        <taxon>Eurotiales</taxon>
        <taxon>Aspergillaceae</taxon>
        <taxon>Aspergillus</taxon>
        <taxon>Aspergillus subgen. Nidulantes</taxon>
    </lineage>
</organism>
<accession>A0A0F8XI49</accession>
<dbReference type="PANTHER" id="PTHR36091">
    <property type="entry name" value="ALTERED INHERITANCE OF MITOCHONDRIA PROTEIN 9, MITOCHONDRIAL"/>
    <property type="match status" value="1"/>
</dbReference>
<dbReference type="OrthoDB" id="10003767at2759"/>
<sequence>MITRFINRYLQSSTLRTLYTHKQTRSISTSTNRELFCYTSGRFLYNEDIRLRERYTKFDPTALLREAERHIGTSHGQATCIAKLAEGGFNRVFLLTMEDGFQTIVKIPYPLTVPKHYATASEAATLYYLHSKGIPVPRMYGYSSSENNPAGVEYIVMEKAPGVGLETKWSSMSKRELHKLASTFIEIEKIFFNIPFGATGSIYFKKDVPPELQASLYMPNIDNDAEHETLCIGPTADYMFWYGKRAGLDLYCGPWIDPKEYLVSIAEKEVKWTRRYGKAMELDFPHNGVFPGKKSPEDYLYLLDKYLALAPYLLPKGTTSALNQPTLRHPDLNPNNIFISPDSGAISCIVDWQHTTIEPRLLVASYPRAFESPVSEESSNLKEPSLPLEYETLTGKEKAEADELYKRRLLSYYYCIFNGHFNKPHLEALRDPILLPRQHLVDRAGRQWSGNLMTLKGALLRMIDYWPYLPDTKGVSCPVQFTESEVTGFNEEEQLWFDLNKVVNLWRDEIGGASEDGWINNEQYNDSIRKLAELKASLIANAEGDHDDIRLLERGWLFRDREEIV</sequence>
<dbReference type="Proteomes" id="UP000034947">
    <property type="component" value="Unassembled WGS sequence"/>
</dbReference>
<proteinExistence type="predicted"/>
<dbReference type="Gene3D" id="3.90.1200.10">
    <property type="match status" value="1"/>
</dbReference>